<reference evidence="2 3" key="1">
    <citation type="submission" date="2018-01" db="EMBL/GenBank/DDBJ databases">
        <title>Draft genome sequence of Nonomuraea sp. KC333.</title>
        <authorList>
            <person name="Sahin N."/>
            <person name="Saygin H."/>
            <person name="Ay H."/>
        </authorList>
    </citation>
    <scope>NUCLEOTIDE SEQUENCE [LARGE SCALE GENOMIC DNA]</scope>
    <source>
        <strain evidence="2 3">KC333</strain>
    </source>
</reference>
<gene>
    <name evidence="2" type="ORF">C1J01_21825</name>
</gene>
<accession>A0A2W2FM42</accession>
<proteinExistence type="predicted"/>
<name>A0A2W2FM42_9ACTN</name>
<dbReference type="EMBL" id="POUD01000089">
    <property type="protein sequence ID" value="PZG16204.1"/>
    <property type="molecule type" value="Genomic_DNA"/>
</dbReference>
<comment type="caution">
    <text evidence="2">The sequence shown here is derived from an EMBL/GenBank/DDBJ whole genome shotgun (WGS) entry which is preliminary data.</text>
</comment>
<keyword evidence="3" id="KW-1185">Reference proteome</keyword>
<evidence type="ECO:0000313" key="3">
    <source>
        <dbReference type="Proteomes" id="UP000249304"/>
    </source>
</evidence>
<feature type="region of interest" description="Disordered" evidence="1">
    <location>
        <begin position="1"/>
        <end position="22"/>
    </location>
</feature>
<dbReference type="AlphaFoldDB" id="A0A2W2FM42"/>
<evidence type="ECO:0000256" key="1">
    <source>
        <dbReference type="SAM" id="MobiDB-lite"/>
    </source>
</evidence>
<organism evidence="2 3">
    <name type="scientific">Nonomuraea aridisoli</name>
    <dbReference type="NCBI Taxonomy" id="2070368"/>
    <lineage>
        <taxon>Bacteria</taxon>
        <taxon>Bacillati</taxon>
        <taxon>Actinomycetota</taxon>
        <taxon>Actinomycetes</taxon>
        <taxon>Streptosporangiales</taxon>
        <taxon>Streptosporangiaceae</taxon>
        <taxon>Nonomuraea</taxon>
    </lineage>
</organism>
<dbReference type="Proteomes" id="UP000249304">
    <property type="component" value="Unassembled WGS sequence"/>
</dbReference>
<protein>
    <submittedName>
        <fullName evidence="2">Uncharacterized protein</fullName>
    </submittedName>
</protein>
<sequence>MRMPSGIVASSAAMNAPTGSEPALAPPCVWTSMRARHQEGVGAGVDERHRVWRNGARRVHAGDAAVT</sequence>
<evidence type="ECO:0000313" key="2">
    <source>
        <dbReference type="EMBL" id="PZG16204.1"/>
    </source>
</evidence>